<gene>
    <name evidence="2" type="ORF">RIF29_27954</name>
</gene>
<feature type="transmembrane region" description="Helical" evidence="1">
    <location>
        <begin position="16"/>
        <end position="36"/>
    </location>
</feature>
<sequence>MMKVFPPSYKSCDHTIISFAMLLTIFAIVASWLVLAGSARFHSEAKNSVDIIIKTANEASETIHNTTGALKGIGNNLNEANVNVEYNGNLYSTTERLDDASAKIEEKARRNRRLINRALKLVFVITTLIISLNLVAVLALSVFNILLRLVILCWLMTVICWIFVGVYFFLNKFSSDNNGKERRWGSW</sequence>
<evidence type="ECO:0000313" key="2">
    <source>
        <dbReference type="EMBL" id="KAK7261638.1"/>
    </source>
</evidence>
<organism evidence="2 3">
    <name type="scientific">Crotalaria pallida</name>
    <name type="common">Smooth rattlebox</name>
    <name type="synonym">Crotalaria striata</name>
    <dbReference type="NCBI Taxonomy" id="3830"/>
    <lineage>
        <taxon>Eukaryota</taxon>
        <taxon>Viridiplantae</taxon>
        <taxon>Streptophyta</taxon>
        <taxon>Embryophyta</taxon>
        <taxon>Tracheophyta</taxon>
        <taxon>Spermatophyta</taxon>
        <taxon>Magnoliopsida</taxon>
        <taxon>eudicotyledons</taxon>
        <taxon>Gunneridae</taxon>
        <taxon>Pentapetalae</taxon>
        <taxon>rosids</taxon>
        <taxon>fabids</taxon>
        <taxon>Fabales</taxon>
        <taxon>Fabaceae</taxon>
        <taxon>Papilionoideae</taxon>
        <taxon>50 kb inversion clade</taxon>
        <taxon>genistoids sensu lato</taxon>
        <taxon>core genistoids</taxon>
        <taxon>Crotalarieae</taxon>
        <taxon>Crotalaria</taxon>
    </lineage>
</organism>
<keyword evidence="1" id="KW-0472">Membrane</keyword>
<keyword evidence="1" id="KW-0812">Transmembrane</keyword>
<evidence type="ECO:0000256" key="1">
    <source>
        <dbReference type="SAM" id="Phobius"/>
    </source>
</evidence>
<reference evidence="2 3" key="1">
    <citation type="submission" date="2024-01" db="EMBL/GenBank/DDBJ databases">
        <title>The genomes of 5 underutilized Papilionoideae crops provide insights into root nodulation and disease resistanc.</title>
        <authorList>
            <person name="Yuan L."/>
        </authorList>
    </citation>
    <scope>NUCLEOTIDE SEQUENCE [LARGE SCALE GENOMIC DNA]</scope>
    <source>
        <strain evidence="2">ZHUSHIDOU_FW_LH</strain>
        <tissue evidence="2">Leaf</tissue>
    </source>
</reference>
<evidence type="ECO:0000313" key="3">
    <source>
        <dbReference type="Proteomes" id="UP001372338"/>
    </source>
</evidence>
<dbReference type="PANTHER" id="PTHR31414:SF18">
    <property type="entry name" value="TRANSMEMBRANE PROTEIN-RELATED"/>
    <property type="match status" value="1"/>
</dbReference>
<name>A0AAN9HZ90_CROPI</name>
<keyword evidence="3" id="KW-1185">Reference proteome</keyword>
<feature type="transmembrane region" description="Helical" evidence="1">
    <location>
        <begin position="118"/>
        <end position="143"/>
    </location>
</feature>
<proteinExistence type="predicted"/>
<dbReference type="InterPro" id="IPR040283">
    <property type="entry name" value="DDB_G0292058-like"/>
</dbReference>
<accession>A0AAN9HZ90</accession>
<dbReference type="Proteomes" id="UP001372338">
    <property type="component" value="Unassembled WGS sequence"/>
</dbReference>
<feature type="transmembrane region" description="Helical" evidence="1">
    <location>
        <begin position="149"/>
        <end position="170"/>
    </location>
</feature>
<dbReference type="AlphaFoldDB" id="A0AAN9HZ90"/>
<comment type="caution">
    <text evidence="2">The sequence shown here is derived from an EMBL/GenBank/DDBJ whole genome shotgun (WGS) entry which is preliminary data.</text>
</comment>
<dbReference type="EMBL" id="JAYWIO010000005">
    <property type="protein sequence ID" value="KAK7261638.1"/>
    <property type="molecule type" value="Genomic_DNA"/>
</dbReference>
<dbReference type="PANTHER" id="PTHR31414">
    <property type="entry name" value="TRANSMEMBRANE PROTEIN DDB_G0292058"/>
    <property type="match status" value="1"/>
</dbReference>
<dbReference type="GO" id="GO:0016020">
    <property type="term" value="C:membrane"/>
    <property type="evidence" value="ECO:0007669"/>
    <property type="project" value="TreeGrafter"/>
</dbReference>
<keyword evidence="1" id="KW-1133">Transmembrane helix</keyword>
<protein>
    <submittedName>
        <fullName evidence="2">Uncharacterized protein</fullName>
    </submittedName>
</protein>